<proteinExistence type="predicted"/>
<keyword evidence="2" id="KW-1185">Reference proteome</keyword>
<dbReference type="Proteomes" id="UP000004080">
    <property type="component" value="Unassembled WGS sequence"/>
</dbReference>
<dbReference type="PATRIC" id="fig|1196324.3.peg.1803"/>
<name>I8AK42_9BACL</name>
<organism evidence="1 2">
    <name type="scientific">Fictibacillus macauensis ZFHKF-1</name>
    <dbReference type="NCBI Taxonomy" id="1196324"/>
    <lineage>
        <taxon>Bacteria</taxon>
        <taxon>Bacillati</taxon>
        <taxon>Bacillota</taxon>
        <taxon>Bacilli</taxon>
        <taxon>Bacillales</taxon>
        <taxon>Fictibacillaceae</taxon>
        <taxon>Fictibacillus</taxon>
    </lineage>
</organism>
<dbReference type="RefSeq" id="WP_007201856.1">
    <property type="nucleotide sequence ID" value="NZ_AKKV01000024.1"/>
</dbReference>
<dbReference type="EMBL" id="AKKV01000024">
    <property type="protein sequence ID" value="EIT85924.1"/>
    <property type="molecule type" value="Genomic_DNA"/>
</dbReference>
<reference evidence="1 2" key="1">
    <citation type="journal article" date="2012" name="J. Bacteriol.">
        <title>Genome of Bacillus macauensis ZFHKF-1, a Long-Chain-Forming Bacterium.</title>
        <authorList>
            <person name="Cai L."/>
            <person name="Zhang T."/>
        </authorList>
    </citation>
    <scope>NUCLEOTIDE SEQUENCE [LARGE SCALE GENOMIC DNA]</scope>
    <source>
        <strain evidence="1 2">ZFHKF-1</strain>
    </source>
</reference>
<dbReference type="AlphaFoldDB" id="I8AK42"/>
<dbReference type="STRING" id="1196324.A374_08814"/>
<evidence type="ECO:0000313" key="1">
    <source>
        <dbReference type="EMBL" id="EIT85924.1"/>
    </source>
</evidence>
<comment type="caution">
    <text evidence="1">The sequence shown here is derived from an EMBL/GenBank/DDBJ whole genome shotgun (WGS) entry which is preliminary data.</text>
</comment>
<accession>I8AK42</accession>
<dbReference type="OrthoDB" id="2974001at2"/>
<evidence type="ECO:0000313" key="2">
    <source>
        <dbReference type="Proteomes" id="UP000004080"/>
    </source>
</evidence>
<protein>
    <submittedName>
        <fullName evidence="1">Uncharacterized protein</fullName>
    </submittedName>
</protein>
<sequence>MSVTYKGKEITLVQDPYIDGVSGQRPHYKATGEDVEGNEYLVTWDVKDNWEEIEDESEMCDWNQYEVQQA</sequence>
<gene>
    <name evidence="1" type="ORF">A374_08814</name>
</gene>